<accession>A0A0K2D079</accession>
<keyword evidence="2" id="KW-1185">Reference proteome</keyword>
<dbReference type="OrthoDB" id="31171at10239"/>
<dbReference type="RefSeq" id="YP_009206857.1">
    <property type="nucleotide sequence ID" value="NC_028890.1"/>
</dbReference>
<dbReference type="GeneID" id="26633348"/>
<gene>
    <name evidence="1" type="ORF">TSARBOMBA_22</name>
</gene>
<organism evidence="1 2">
    <name type="scientific">Bacillus phage TsarBomba</name>
    <dbReference type="NCBI Taxonomy" id="1690456"/>
    <lineage>
        <taxon>Viruses</taxon>
        <taxon>Duplodnaviria</taxon>
        <taxon>Heunggongvirae</taxon>
        <taxon>Uroviricota</taxon>
        <taxon>Caudoviricetes</taxon>
        <taxon>Herelleviridae</taxon>
        <taxon>Bastillevirinae</taxon>
        <taxon>Tsarbombavirus</taxon>
        <taxon>Tsarbombavirus tsarbomba</taxon>
    </lineage>
</organism>
<evidence type="ECO:0000313" key="2">
    <source>
        <dbReference type="Proteomes" id="UP000204602"/>
    </source>
</evidence>
<proteinExistence type="predicted"/>
<evidence type="ECO:0000313" key="1">
    <source>
        <dbReference type="EMBL" id="ALA13138.1"/>
    </source>
</evidence>
<dbReference type="KEGG" id="vg:26633348"/>
<dbReference type="Proteomes" id="UP000204602">
    <property type="component" value="Segment"/>
</dbReference>
<sequence length="151" mass="17137">MDVKKYEYKKIPLHKLSEPHYHGTIAMDKLNELGADGWQLSIISGGECMFIRERIEKHPLADVRPAVAWFAAQMEEQLKKNDFKEGWYNCDPNFLKYKLESKAGSFEDNVLHHGLAINSHTVAAITEAAHIGNYAMMVAARVYQDATGEKL</sequence>
<reference evidence="1 2" key="1">
    <citation type="journal article" date="2015" name="Genome Announc.">
        <title>Complete Genome Sequence of Bacillus cereus Group Phage TsarBomba.</title>
        <authorList>
            <person name="Erill I."/>
            <person name="Caruso S.M."/>
        </authorList>
    </citation>
    <scope>NUCLEOTIDE SEQUENCE [LARGE SCALE GENOMIC DNA]</scope>
</reference>
<protein>
    <submittedName>
        <fullName evidence="1">Uncharacterized protein</fullName>
    </submittedName>
</protein>
<dbReference type="EMBL" id="KT224359">
    <property type="protein sequence ID" value="ALA13138.1"/>
    <property type="molecule type" value="Genomic_DNA"/>
</dbReference>
<name>A0A0K2D079_9CAUD</name>